<proteinExistence type="predicted"/>
<dbReference type="InterPro" id="IPR013783">
    <property type="entry name" value="Ig-like_fold"/>
</dbReference>
<sequence length="262" mass="29060">MSAVQLKFNLRTSSNVKTVHLVGSWDNYSRQIPLSRESSKPGAWVGKFRFQTSMLKLGGRYWYYYIMDGYHVSHDPAVDYTVEPTTGRKLNILDVPGGKAPAPAPRTRRTSDDVAKGRALSPSKIHHPKPSKPYASRQIREVDFAPTMDDLTRRFAGSRMSDEYSYSNSPPSSVGSSLSSRSSGSTSPSSLSSMSDPPMSDCRCERYGITRKGDRVKLDCGGSRCGYVTESSEASCSEDSDSDEEYRQARSAVRRQGIVVRR</sequence>
<keyword evidence="3" id="KW-1185">Reference proteome</keyword>
<feature type="region of interest" description="Disordered" evidence="1">
    <location>
        <begin position="231"/>
        <end position="262"/>
    </location>
</feature>
<feature type="region of interest" description="Disordered" evidence="1">
    <location>
        <begin position="160"/>
        <end position="200"/>
    </location>
</feature>
<dbReference type="PANTHER" id="PTHR40625">
    <property type="entry name" value="GTP-BINDING PROTEIN ESDC-RELATED"/>
    <property type="match status" value="1"/>
</dbReference>
<feature type="region of interest" description="Disordered" evidence="1">
    <location>
        <begin position="91"/>
        <end position="143"/>
    </location>
</feature>
<evidence type="ECO:0000313" key="2">
    <source>
        <dbReference type="EMBL" id="OJJ34385.1"/>
    </source>
</evidence>
<name>A0A1L9RHJ0_ASPWE</name>
<dbReference type="Proteomes" id="UP000184383">
    <property type="component" value="Unassembled WGS sequence"/>
</dbReference>
<protein>
    <recommendedName>
        <fullName evidence="4">AMP-activated protein kinase glycogen-binding domain-containing protein</fullName>
    </recommendedName>
</protein>
<dbReference type="VEuPathDB" id="FungiDB:ASPWEDRAFT_29541"/>
<dbReference type="EMBL" id="KV878213">
    <property type="protein sequence ID" value="OJJ34385.1"/>
    <property type="molecule type" value="Genomic_DNA"/>
</dbReference>
<dbReference type="FunFam" id="2.60.40.10:FF:000885">
    <property type="entry name" value="Putative GTP-binding protein EsdC"/>
    <property type="match status" value="1"/>
</dbReference>
<evidence type="ECO:0000313" key="3">
    <source>
        <dbReference type="Proteomes" id="UP000184383"/>
    </source>
</evidence>
<evidence type="ECO:0008006" key="4">
    <source>
        <dbReference type="Google" id="ProtNLM"/>
    </source>
</evidence>
<dbReference type="InterPro" id="IPR014756">
    <property type="entry name" value="Ig_E-set"/>
</dbReference>
<organism evidence="2 3">
    <name type="scientific">Aspergillus wentii DTO 134E9</name>
    <dbReference type="NCBI Taxonomy" id="1073089"/>
    <lineage>
        <taxon>Eukaryota</taxon>
        <taxon>Fungi</taxon>
        <taxon>Dikarya</taxon>
        <taxon>Ascomycota</taxon>
        <taxon>Pezizomycotina</taxon>
        <taxon>Eurotiomycetes</taxon>
        <taxon>Eurotiomycetidae</taxon>
        <taxon>Eurotiales</taxon>
        <taxon>Aspergillaceae</taxon>
        <taxon>Aspergillus</taxon>
        <taxon>Aspergillus subgen. Cremei</taxon>
    </lineage>
</organism>
<dbReference type="AlphaFoldDB" id="A0A1L9RHJ0"/>
<accession>A0A1L9RHJ0</accession>
<gene>
    <name evidence="2" type="ORF">ASPWEDRAFT_29541</name>
</gene>
<feature type="compositionally biased region" description="Low complexity" evidence="1">
    <location>
        <begin position="163"/>
        <end position="200"/>
    </location>
</feature>
<evidence type="ECO:0000256" key="1">
    <source>
        <dbReference type="SAM" id="MobiDB-lite"/>
    </source>
</evidence>
<dbReference type="RefSeq" id="XP_040688061.1">
    <property type="nucleotide sequence ID" value="XM_040833297.1"/>
</dbReference>
<dbReference type="PANTHER" id="PTHR40625:SF2">
    <property type="entry name" value="GTP-BINDING PROTEIN ESDC"/>
    <property type="match status" value="1"/>
</dbReference>
<dbReference type="Gene3D" id="2.60.40.10">
    <property type="entry name" value="Immunoglobulins"/>
    <property type="match status" value="1"/>
</dbReference>
<dbReference type="OrthoDB" id="5364946at2759"/>
<dbReference type="SUPFAM" id="SSF81296">
    <property type="entry name" value="E set domains"/>
    <property type="match status" value="1"/>
</dbReference>
<dbReference type="STRING" id="1073089.A0A1L9RHJ0"/>
<dbReference type="GeneID" id="63749145"/>
<reference evidence="3" key="1">
    <citation type="journal article" date="2017" name="Genome Biol.">
        <title>Comparative genomics reveals high biological diversity and specific adaptations in the industrially and medically important fungal genus Aspergillus.</title>
        <authorList>
            <person name="de Vries R.P."/>
            <person name="Riley R."/>
            <person name="Wiebenga A."/>
            <person name="Aguilar-Osorio G."/>
            <person name="Amillis S."/>
            <person name="Uchima C.A."/>
            <person name="Anderluh G."/>
            <person name="Asadollahi M."/>
            <person name="Askin M."/>
            <person name="Barry K."/>
            <person name="Battaglia E."/>
            <person name="Bayram O."/>
            <person name="Benocci T."/>
            <person name="Braus-Stromeyer S.A."/>
            <person name="Caldana C."/>
            <person name="Canovas D."/>
            <person name="Cerqueira G.C."/>
            <person name="Chen F."/>
            <person name="Chen W."/>
            <person name="Choi C."/>
            <person name="Clum A."/>
            <person name="Dos Santos R.A."/>
            <person name="Damasio A.R."/>
            <person name="Diallinas G."/>
            <person name="Emri T."/>
            <person name="Fekete E."/>
            <person name="Flipphi M."/>
            <person name="Freyberg S."/>
            <person name="Gallo A."/>
            <person name="Gournas C."/>
            <person name="Habgood R."/>
            <person name="Hainaut M."/>
            <person name="Harispe M.L."/>
            <person name="Henrissat B."/>
            <person name="Hilden K.S."/>
            <person name="Hope R."/>
            <person name="Hossain A."/>
            <person name="Karabika E."/>
            <person name="Karaffa L."/>
            <person name="Karanyi Z."/>
            <person name="Krasevec N."/>
            <person name="Kuo A."/>
            <person name="Kusch H."/>
            <person name="LaButti K."/>
            <person name="Lagendijk E.L."/>
            <person name="Lapidus A."/>
            <person name="Levasseur A."/>
            <person name="Lindquist E."/>
            <person name="Lipzen A."/>
            <person name="Logrieco A.F."/>
            <person name="MacCabe A."/>
            <person name="Maekelae M.R."/>
            <person name="Malavazi I."/>
            <person name="Melin P."/>
            <person name="Meyer V."/>
            <person name="Mielnichuk N."/>
            <person name="Miskei M."/>
            <person name="Molnar A.P."/>
            <person name="Mule G."/>
            <person name="Ngan C.Y."/>
            <person name="Orejas M."/>
            <person name="Orosz E."/>
            <person name="Ouedraogo J.P."/>
            <person name="Overkamp K.M."/>
            <person name="Park H.-S."/>
            <person name="Perrone G."/>
            <person name="Piumi F."/>
            <person name="Punt P.J."/>
            <person name="Ram A.F."/>
            <person name="Ramon A."/>
            <person name="Rauscher S."/>
            <person name="Record E."/>
            <person name="Riano-Pachon D.M."/>
            <person name="Robert V."/>
            <person name="Roehrig J."/>
            <person name="Ruller R."/>
            <person name="Salamov A."/>
            <person name="Salih N.S."/>
            <person name="Samson R.A."/>
            <person name="Sandor E."/>
            <person name="Sanguinetti M."/>
            <person name="Schuetze T."/>
            <person name="Sepcic K."/>
            <person name="Shelest E."/>
            <person name="Sherlock G."/>
            <person name="Sophianopoulou V."/>
            <person name="Squina F.M."/>
            <person name="Sun H."/>
            <person name="Susca A."/>
            <person name="Todd R.B."/>
            <person name="Tsang A."/>
            <person name="Unkles S.E."/>
            <person name="van de Wiele N."/>
            <person name="van Rossen-Uffink D."/>
            <person name="Oliveira J.V."/>
            <person name="Vesth T.C."/>
            <person name="Visser J."/>
            <person name="Yu J.-H."/>
            <person name="Zhou M."/>
            <person name="Andersen M.R."/>
            <person name="Archer D.B."/>
            <person name="Baker S.E."/>
            <person name="Benoit I."/>
            <person name="Brakhage A.A."/>
            <person name="Braus G.H."/>
            <person name="Fischer R."/>
            <person name="Frisvad J.C."/>
            <person name="Goldman G.H."/>
            <person name="Houbraken J."/>
            <person name="Oakley B."/>
            <person name="Pocsi I."/>
            <person name="Scazzocchio C."/>
            <person name="Seiboth B."/>
            <person name="vanKuyk P.A."/>
            <person name="Wortman J."/>
            <person name="Dyer P.S."/>
            <person name="Grigoriev I.V."/>
        </authorList>
    </citation>
    <scope>NUCLEOTIDE SEQUENCE [LARGE SCALE GENOMIC DNA]</scope>
    <source>
        <strain evidence="3">DTO 134E9</strain>
    </source>
</reference>